<sequence>MTERVEETLNRLYYHYHDHKCNSNFNTGPEASSSSKASNEMDFDDNEDDTLKFLASQFAKHLESEESVESKSEVARYLLESCEKPSDSFDILIWWKMNCQKYPILSQIARDVLAMPISTVASESAFSTSGRLLDPFRSSLSPKMVEALICGQDWLRSKPIPIDV</sequence>
<dbReference type="EMBL" id="DUZY01000001">
    <property type="protein sequence ID" value="DAD24335.1"/>
    <property type="molecule type" value="Genomic_DNA"/>
</dbReference>
<dbReference type="InterPro" id="IPR012337">
    <property type="entry name" value="RNaseH-like_sf"/>
</dbReference>
<evidence type="ECO:0000259" key="1">
    <source>
        <dbReference type="Pfam" id="PF05699"/>
    </source>
</evidence>
<keyword evidence="3" id="KW-1185">Reference proteome</keyword>
<protein>
    <recommendedName>
        <fullName evidence="1">HAT C-terminal dimerisation domain-containing protein</fullName>
    </recommendedName>
</protein>
<name>A0A822XZW2_NELNU</name>
<dbReference type="InterPro" id="IPR008906">
    <property type="entry name" value="HATC_C_dom"/>
</dbReference>
<proteinExistence type="predicted"/>
<evidence type="ECO:0000313" key="3">
    <source>
        <dbReference type="Proteomes" id="UP000607653"/>
    </source>
</evidence>
<dbReference type="PANTHER" id="PTHR23272">
    <property type="entry name" value="BED FINGER-RELATED"/>
    <property type="match status" value="1"/>
</dbReference>
<accession>A0A822XZW2</accession>
<dbReference type="SUPFAM" id="SSF53098">
    <property type="entry name" value="Ribonuclease H-like"/>
    <property type="match status" value="1"/>
</dbReference>
<comment type="caution">
    <text evidence="2">The sequence shown here is derived from an EMBL/GenBank/DDBJ whole genome shotgun (WGS) entry which is preliminary data.</text>
</comment>
<gene>
    <name evidence="2" type="ORF">HUJ06_025799</name>
</gene>
<dbReference type="Proteomes" id="UP000607653">
    <property type="component" value="Unassembled WGS sequence"/>
</dbReference>
<dbReference type="PANTHER" id="PTHR23272:SF193">
    <property type="entry name" value="OS07G0624100 PROTEIN"/>
    <property type="match status" value="1"/>
</dbReference>
<dbReference type="AlphaFoldDB" id="A0A822XZW2"/>
<dbReference type="GO" id="GO:0046983">
    <property type="term" value="F:protein dimerization activity"/>
    <property type="evidence" value="ECO:0007669"/>
    <property type="project" value="InterPro"/>
</dbReference>
<evidence type="ECO:0000313" key="2">
    <source>
        <dbReference type="EMBL" id="DAD24335.1"/>
    </source>
</evidence>
<feature type="domain" description="HAT C-terminal dimerisation" evidence="1">
    <location>
        <begin position="73"/>
        <end position="155"/>
    </location>
</feature>
<organism evidence="2 3">
    <name type="scientific">Nelumbo nucifera</name>
    <name type="common">Sacred lotus</name>
    <dbReference type="NCBI Taxonomy" id="4432"/>
    <lineage>
        <taxon>Eukaryota</taxon>
        <taxon>Viridiplantae</taxon>
        <taxon>Streptophyta</taxon>
        <taxon>Embryophyta</taxon>
        <taxon>Tracheophyta</taxon>
        <taxon>Spermatophyta</taxon>
        <taxon>Magnoliopsida</taxon>
        <taxon>Proteales</taxon>
        <taxon>Nelumbonaceae</taxon>
        <taxon>Nelumbo</taxon>
    </lineage>
</organism>
<reference evidence="2 3" key="1">
    <citation type="journal article" date="2020" name="Mol. Biol. Evol.">
        <title>Distinct Expression and Methylation Patterns for Genes with Different Fates following a Single Whole-Genome Duplication in Flowering Plants.</title>
        <authorList>
            <person name="Shi T."/>
            <person name="Rahmani R.S."/>
            <person name="Gugger P.F."/>
            <person name="Wang M."/>
            <person name="Li H."/>
            <person name="Zhang Y."/>
            <person name="Li Z."/>
            <person name="Wang Q."/>
            <person name="Van de Peer Y."/>
            <person name="Marchal K."/>
            <person name="Chen J."/>
        </authorList>
    </citation>
    <scope>NUCLEOTIDE SEQUENCE [LARGE SCALE GENOMIC DNA]</scope>
    <source>
        <tissue evidence="2">Leaf</tissue>
    </source>
</reference>
<dbReference type="Pfam" id="PF05699">
    <property type="entry name" value="Dimer_Tnp_hAT"/>
    <property type="match status" value="1"/>
</dbReference>